<gene>
    <name evidence="1" type="ORF">HELGO_WM25972</name>
</gene>
<dbReference type="AlphaFoldDB" id="A0A6S6UGV9"/>
<protein>
    <submittedName>
        <fullName evidence="1">Uncharacterized protein</fullName>
    </submittedName>
</protein>
<accession>A0A6S6UGV9</accession>
<dbReference type="EMBL" id="CACVAQ010000525">
    <property type="protein sequence ID" value="CAA6829911.1"/>
    <property type="molecule type" value="Genomic_DNA"/>
</dbReference>
<sequence length="212" mass="24823">MMVFDNMKPENPYLGIVKEIIRKGIELEKSKLKLKDNENLKNQQLVEKFNRITRDKEYEKSAIGVCKEHVKEGSAQREDIYFYLLDDESTRVFYVEGKRLPMPNQSKKNILKEEYVKGTGNKRTGGIERYKLGLHGEPNRLKSNGIIAYIEKKIISEWQGIINQSIRTQYPNDTDLIPVIGRINEFSSSHEHEITKKAIIMHHFWIDITKNK</sequence>
<proteinExistence type="predicted"/>
<name>A0A6S6UGV9_9BACT</name>
<reference evidence="1" key="1">
    <citation type="submission" date="2020-01" db="EMBL/GenBank/DDBJ databases">
        <authorList>
            <person name="Meier V. D."/>
            <person name="Meier V D."/>
        </authorList>
    </citation>
    <scope>NUCLEOTIDE SEQUENCE</scope>
    <source>
        <strain evidence="1">HLG_WM_MAG_10</strain>
    </source>
</reference>
<evidence type="ECO:0000313" key="1">
    <source>
        <dbReference type="EMBL" id="CAA6829911.1"/>
    </source>
</evidence>
<organism evidence="1">
    <name type="scientific">uncultured Aureispira sp</name>
    <dbReference type="NCBI Taxonomy" id="1331704"/>
    <lineage>
        <taxon>Bacteria</taxon>
        <taxon>Pseudomonadati</taxon>
        <taxon>Bacteroidota</taxon>
        <taxon>Saprospiria</taxon>
        <taxon>Saprospirales</taxon>
        <taxon>Saprospiraceae</taxon>
        <taxon>Aureispira</taxon>
        <taxon>environmental samples</taxon>
    </lineage>
</organism>